<feature type="transmembrane region" description="Helical" evidence="1">
    <location>
        <begin position="116"/>
        <end position="139"/>
    </location>
</feature>
<protein>
    <submittedName>
        <fullName evidence="2">Uncharacterized protein</fullName>
    </submittedName>
</protein>
<organism evidence="2 3">
    <name type="scientific">Legionella shakespearei DSM 23087</name>
    <dbReference type="NCBI Taxonomy" id="1122169"/>
    <lineage>
        <taxon>Bacteria</taxon>
        <taxon>Pseudomonadati</taxon>
        <taxon>Pseudomonadota</taxon>
        <taxon>Gammaproteobacteria</taxon>
        <taxon>Legionellales</taxon>
        <taxon>Legionellaceae</taxon>
        <taxon>Legionella</taxon>
    </lineage>
</organism>
<keyword evidence="1" id="KW-0472">Membrane</keyword>
<keyword evidence="3" id="KW-1185">Reference proteome</keyword>
<feature type="transmembrane region" description="Helical" evidence="1">
    <location>
        <begin position="295"/>
        <end position="314"/>
    </location>
</feature>
<dbReference type="OrthoDB" id="5652409at2"/>
<proteinExistence type="predicted"/>
<evidence type="ECO:0000313" key="3">
    <source>
        <dbReference type="Proteomes" id="UP000054600"/>
    </source>
</evidence>
<dbReference type="eggNOG" id="ENOG5030550">
    <property type="taxonomic scope" value="Bacteria"/>
</dbReference>
<feature type="transmembrane region" description="Helical" evidence="1">
    <location>
        <begin position="176"/>
        <end position="193"/>
    </location>
</feature>
<sequence length="416" mass="47585">MLELTQLNKNYFNHQFLKFRAQYYFNETKELIARHKLLTAFIICLLAPGVKNIQAIGIPFYALIDPSMTFKAKFIYLVTLLFFLLSLTRAQSSFIKGGIFREYLHTLYIPLRVHKAIDFIILLLSLNLVWLAIFFGGANILHNTEDTLFKASQYCLYASTVFVLCTLLLNFLYKRIAKGVMAFLALLLIIVISKQGSSLLNFGVGLSISLLCCIILGTIQPRRHEQKSSFNILRLDIFNSLKSIHSLKNIFIIQLAVLRQNKISFLIRFTLCFAISLLILQVLNPQETVDNRQGLILVLLGLQTYILSTLFTLFEKGKLEYALFHSIFPYQKHAQPIKEIILIWIGLMLALMPVFLFCIFSLKNYCLLILVIFAMNGVLFAINRTLYALSLRFCLFSSLLNTVGGCVVQYIFLGAY</sequence>
<feature type="transmembrane region" description="Helical" evidence="1">
    <location>
        <begin position="74"/>
        <end position="95"/>
    </location>
</feature>
<name>A0A0W0YRF3_9GAMM</name>
<feature type="transmembrane region" description="Helical" evidence="1">
    <location>
        <begin position="199"/>
        <end position="219"/>
    </location>
</feature>
<gene>
    <name evidence="2" type="ORF">Lsha_1975</name>
</gene>
<feature type="transmembrane region" description="Helical" evidence="1">
    <location>
        <begin position="368"/>
        <end position="386"/>
    </location>
</feature>
<comment type="caution">
    <text evidence="2">The sequence shown here is derived from an EMBL/GenBank/DDBJ whole genome shotgun (WGS) entry which is preliminary data.</text>
</comment>
<accession>A0A0W0YRF3</accession>
<reference evidence="2 3" key="1">
    <citation type="submission" date="2015-11" db="EMBL/GenBank/DDBJ databases">
        <title>Genomic analysis of 38 Legionella species identifies large and diverse effector repertoires.</title>
        <authorList>
            <person name="Burstein D."/>
            <person name="Amaro F."/>
            <person name="Zusman T."/>
            <person name="Lifshitz Z."/>
            <person name="Cohen O."/>
            <person name="Gilbert J.A."/>
            <person name="Pupko T."/>
            <person name="Shuman H.A."/>
            <person name="Segal G."/>
        </authorList>
    </citation>
    <scope>NUCLEOTIDE SEQUENCE [LARGE SCALE GENOMIC DNA]</scope>
    <source>
        <strain evidence="2 3">ATCC 49655</strain>
    </source>
</reference>
<evidence type="ECO:0000256" key="1">
    <source>
        <dbReference type="SAM" id="Phobius"/>
    </source>
</evidence>
<evidence type="ECO:0000313" key="2">
    <source>
        <dbReference type="EMBL" id="KTD59279.1"/>
    </source>
</evidence>
<feature type="transmembrane region" description="Helical" evidence="1">
    <location>
        <begin position="265"/>
        <end position="283"/>
    </location>
</feature>
<keyword evidence="1" id="KW-1133">Transmembrane helix</keyword>
<dbReference type="RefSeq" id="WP_018576957.1">
    <property type="nucleotide sequence ID" value="NZ_KB892393.1"/>
</dbReference>
<keyword evidence="1" id="KW-0812">Transmembrane</keyword>
<dbReference type="PATRIC" id="fig|1122169.6.peg.2256"/>
<feature type="transmembrane region" description="Helical" evidence="1">
    <location>
        <begin position="37"/>
        <end position="62"/>
    </location>
</feature>
<dbReference type="AlphaFoldDB" id="A0A0W0YRF3"/>
<dbReference type="Proteomes" id="UP000054600">
    <property type="component" value="Unassembled WGS sequence"/>
</dbReference>
<feature type="transmembrane region" description="Helical" evidence="1">
    <location>
        <begin position="151"/>
        <end position="169"/>
    </location>
</feature>
<feature type="transmembrane region" description="Helical" evidence="1">
    <location>
        <begin position="393"/>
        <end position="413"/>
    </location>
</feature>
<dbReference type="STRING" id="1122169.Lsha_1975"/>
<feature type="transmembrane region" description="Helical" evidence="1">
    <location>
        <begin position="340"/>
        <end position="362"/>
    </location>
</feature>
<dbReference type="EMBL" id="LNYW01000049">
    <property type="protein sequence ID" value="KTD59279.1"/>
    <property type="molecule type" value="Genomic_DNA"/>
</dbReference>